<reference evidence="8 9" key="1">
    <citation type="submission" date="2013-08" db="EMBL/GenBank/DDBJ databases">
        <authorList>
            <person name="Huang J."/>
            <person name="Wang G."/>
        </authorList>
    </citation>
    <scope>NUCLEOTIDE SEQUENCE [LARGE SCALE GENOMIC DNA]</scope>
    <source>
        <strain evidence="8 9">BH030004</strain>
    </source>
</reference>
<evidence type="ECO:0000256" key="1">
    <source>
        <dbReference type="ARBA" id="ARBA00001933"/>
    </source>
</evidence>
<dbReference type="GO" id="GO:0019752">
    <property type="term" value="P:carboxylic acid metabolic process"/>
    <property type="evidence" value="ECO:0007669"/>
    <property type="project" value="InterPro"/>
</dbReference>
<dbReference type="EMBL" id="AVPF01000056">
    <property type="protein sequence ID" value="KGX84443.1"/>
    <property type="molecule type" value="Genomic_DNA"/>
</dbReference>
<organism evidence="8 9">
    <name type="scientific">Pontibacillus marinus BH030004 = DSM 16465</name>
    <dbReference type="NCBI Taxonomy" id="1385511"/>
    <lineage>
        <taxon>Bacteria</taxon>
        <taxon>Bacillati</taxon>
        <taxon>Bacillota</taxon>
        <taxon>Bacilli</taxon>
        <taxon>Bacillales</taxon>
        <taxon>Bacillaceae</taxon>
        <taxon>Pontibacillus</taxon>
    </lineage>
</organism>
<dbReference type="PANTHER" id="PTHR45677">
    <property type="entry name" value="GLUTAMATE DECARBOXYLASE-RELATED"/>
    <property type="match status" value="1"/>
</dbReference>
<accession>A0A0A5G032</accession>
<evidence type="ECO:0000313" key="9">
    <source>
        <dbReference type="Proteomes" id="UP000030403"/>
    </source>
</evidence>
<proteinExistence type="inferred from homology"/>
<dbReference type="GO" id="GO:0005737">
    <property type="term" value="C:cytoplasm"/>
    <property type="evidence" value="ECO:0007669"/>
    <property type="project" value="TreeGrafter"/>
</dbReference>
<protein>
    <submittedName>
        <fullName evidence="8">2,4-diaminobutyrate decarboxylase</fullName>
    </submittedName>
</protein>
<dbReference type="InterPro" id="IPR015421">
    <property type="entry name" value="PyrdxlP-dep_Trfase_major"/>
</dbReference>
<evidence type="ECO:0000256" key="4">
    <source>
        <dbReference type="ARBA" id="ARBA00022898"/>
    </source>
</evidence>
<name>A0A0A5G032_9BACI</name>
<feature type="modified residue" description="N6-(pyridoxal phosphate)lysine" evidence="6">
    <location>
        <position position="334"/>
    </location>
</feature>
<evidence type="ECO:0000256" key="7">
    <source>
        <dbReference type="RuleBase" id="RU000382"/>
    </source>
</evidence>
<dbReference type="RefSeq" id="WP_027448364.1">
    <property type="nucleotide sequence ID" value="NZ_AVPF01000056.1"/>
</dbReference>
<keyword evidence="9" id="KW-1185">Reference proteome</keyword>
<keyword evidence="4 6" id="KW-0663">Pyridoxal phosphate</keyword>
<keyword evidence="3" id="KW-0210">Decarboxylase</keyword>
<dbReference type="Pfam" id="PF00282">
    <property type="entry name" value="Pyridoxal_deC"/>
    <property type="match status" value="1"/>
</dbReference>
<dbReference type="AlphaFoldDB" id="A0A0A5G032"/>
<dbReference type="PANTHER" id="PTHR45677:SF8">
    <property type="entry name" value="CYSTEINE SULFINIC ACID DECARBOXYLASE"/>
    <property type="match status" value="1"/>
</dbReference>
<dbReference type="eggNOG" id="COG0076">
    <property type="taxonomic scope" value="Bacteria"/>
</dbReference>
<evidence type="ECO:0000256" key="5">
    <source>
        <dbReference type="ARBA" id="ARBA00023239"/>
    </source>
</evidence>
<sequence length="543" mass="61603">MKDLQYLYPSDDGNPLQREELLDHFNTILTQLDERKDPSSLTLGNNSQHQDDYYNQLIQQADIPYQAQSIKETIHDLVKLAEGHRYINSSYVANAAPLPNIPSILGNLVMVLLNGNNLWDVEGSGAATAEVKITSMLSKLVGYDPNQSAGYTTWGGQGAVFNSLRLAIARRFPETNQTGIPGNLYCFCSELSHYSLYKSVEATGIGVANLIRVKVNDDHSMNIEDLKKKMNEVIQNGGIPTYVLATMGTTDTFGIDDLEGIKKITEEIESKHRLEPIYVHADSAMGGMYTFFNHYEFDKNPLGLGGNVLHTLKGYQTKLKAIRQADSMVFDFHKLGQTPYSSSLFLIKDKASLQYVDLDHEETPYVGNRSYGSYHTSYTLECSRMGSSISIYASLLGMGIEGYQKILAHYLELNLAFRNKMLKQFSNVAITNDVSPITTFRFYPENVLWDEEKQGERSLEEIEHNNQFNDEFAELIGEERDRVYFGNTRKQRLVPSKNSSRRIPVFAHKFFPVSPYSTLEDVDRYVDFLEEHMNIYRKTPLLV</sequence>
<dbReference type="InterPro" id="IPR015424">
    <property type="entry name" value="PyrdxlP-dep_Trfase"/>
</dbReference>
<evidence type="ECO:0000256" key="3">
    <source>
        <dbReference type="ARBA" id="ARBA00022793"/>
    </source>
</evidence>
<dbReference type="GO" id="GO:0030170">
    <property type="term" value="F:pyridoxal phosphate binding"/>
    <property type="evidence" value="ECO:0007669"/>
    <property type="project" value="InterPro"/>
</dbReference>
<evidence type="ECO:0000313" key="8">
    <source>
        <dbReference type="EMBL" id="KGX84443.1"/>
    </source>
</evidence>
<dbReference type="Proteomes" id="UP000030403">
    <property type="component" value="Unassembled WGS sequence"/>
</dbReference>
<dbReference type="Gene3D" id="3.40.640.10">
    <property type="entry name" value="Type I PLP-dependent aspartate aminotransferase-like (Major domain)"/>
    <property type="match status" value="1"/>
</dbReference>
<keyword evidence="5 7" id="KW-0456">Lyase</keyword>
<comment type="similarity">
    <text evidence="2 7">Belongs to the group II decarboxylase family.</text>
</comment>
<gene>
    <name evidence="8" type="ORF">N783_17485</name>
</gene>
<evidence type="ECO:0000256" key="6">
    <source>
        <dbReference type="PIRSR" id="PIRSR602129-50"/>
    </source>
</evidence>
<evidence type="ECO:0000256" key="2">
    <source>
        <dbReference type="ARBA" id="ARBA00009533"/>
    </source>
</evidence>
<dbReference type="SUPFAM" id="SSF53383">
    <property type="entry name" value="PLP-dependent transferases"/>
    <property type="match status" value="1"/>
</dbReference>
<dbReference type="InterPro" id="IPR002129">
    <property type="entry name" value="PyrdxlP-dep_de-COase"/>
</dbReference>
<dbReference type="STRING" id="1385511.GCA_000425225_01468"/>
<comment type="cofactor">
    <cofactor evidence="1 6 7">
        <name>pyridoxal 5'-phosphate</name>
        <dbReference type="ChEBI" id="CHEBI:597326"/>
    </cofactor>
</comment>
<comment type="caution">
    <text evidence="8">The sequence shown here is derived from an EMBL/GenBank/DDBJ whole genome shotgun (WGS) entry which is preliminary data.</text>
</comment>
<dbReference type="GO" id="GO:0004058">
    <property type="term" value="F:aromatic-L-amino-acid decarboxylase activity"/>
    <property type="evidence" value="ECO:0007669"/>
    <property type="project" value="UniProtKB-ARBA"/>
</dbReference>
<dbReference type="OrthoDB" id="3335676at2"/>